<gene>
    <name evidence="1" type="ORF">ML462_03945</name>
</gene>
<dbReference type="RefSeq" id="WP_240712429.1">
    <property type="nucleotide sequence ID" value="NZ_JAKVTV010000001.1"/>
</dbReference>
<proteinExistence type="predicted"/>
<dbReference type="InterPro" id="IPR011250">
    <property type="entry name" value="OMP/PagP_B-barrel"/>
</dbReference>
<evidence type="ECO:0008006" key="3">
    <source>
        <dbReference type="Google" id="ProtNLM"/>
    </source>
</evidence>
<sequence>MRINLTDSGLFFKFDTCKYQDHGKSNKELMLKKLIFVLLILCSIQGFSQRYRDYEIGPMVNYEHTSLYAANNVFQGPDAEGYSNSGFEPNFAAGLYFIYYFRPKMGLGTELYFQRTTSSELESGEYYNSITFMPYINFDPFRYIKNWYFGAGVGAAFIQEIPDYGSVVKEEDIRVITIPMKLSTSYRIRNEITFELGAQVELLEVVDGQVRRNAIFAGIKVPFNRVFGRYR</sequence>
<dbReference type="SUPFAM" id="SSF56925">
    <property type="entry name" value="OMPA-like"/>
    <property type="match status" value="1"/>
</dbReference>
<dbReference type="EMBL" id="JAKVTV010000001">
    <property type="protein sequence ID" value="MCH4822316.1"/>
    <property type="molecule type" value="Genomic_DNA"/>
</dbReference>
<accession>A0A9X1V1I3</accession>
<organism evidence="1 2">
    <name type="scientific">Christiangramia lutea</name>
    <dbReference type="NCBI Taxonomy" id="1607951"/>
    <lineage>
        <taxon>Bacteria</taxon>
        <taxon>Pseudomonadati</taxon>
        <taxon>Bacteroidota</taxon>
        <taxon>Flavobacteriia</taxon>
        <taxon>Flavobacteriales</taxon>
        <taxon>Flavobacteriaceae</taxon>
        <taxon>Christiangramia</taxon>
    </lineage>
</organism>
<dbReference type="AlphaFoldDB" id="A0A9X1V1I3"/>
<evidence type="ECO:0000313" key="1">
    <source>
        <dbReference type="EMBL" id="MCH4822316.1"/>
    </source>
</evidence>
<keyword evidence="2" id="KW-1185">Reference proteome</keyword>
<comment type="caution">
    <text evidence="1">The sequence shown here is derived from an EMBL/GenBank/DDBJ whole genome shotgun (WGS) entry which is preliminary data.</text>
</comment>
<evidence type="ECO:0000313" key="2">
    <source>
        <dbReference type="Proteomes" id="UP001139226"/>
    </source>
</evidence>
<dbReference type="Proteomes" id="UP001139226">
    <property type="component" value="Unassembled WGS sequence"/>
</dbReference>
<protein>
    <recommendedName>
        <fullName evidence="3">Outer membrane protein beta-barrel domain-containing protein</fullName>
    </recommendedName>
</protein>
<reference evidence="1" key="1">
    <citation type="submission" date="2022-03" db="EMBL/GenBank/DDBJ databases">
        <title>Gramella crocea sp. nov., isolated from activated sludge of a seafood processing plant.</title>
        <authorList>
            <person name="Zhang X."/>
        </authorList>
    </citation>
    <scope>NUCLEOTIDE SEQUENCE</scope>
    <source>
        <strain evidence="1">YJ019</strain>
    </source>
</reference>
<name>A0A9X1V1I3_9FLAO</name>